<sequence>MNNSQWGYGNFSPYARSYEYNSYDCYGNNRLGARNVYNDISCKIVPRNEIKNEGNYVKIDERFHKGRRNVERYHDIMIIMSIAMVVRTCIMSIMIVIAMEVENHEGQRQGQGKVKFVESSMGEKSTKIYEHSQVQNRNEEKIQSQFFIFLTTTCGTKPNHGMKAKEEGMGKELNIGYEDTSISLSLNPSLLCHEFSFKELKLFLELYVSYVTSVGNVTVNPFTCDKALDVYHMLQCSSPCVYLDKQLFDSVARIKPSYHDLQLLHDNLFFDLLVVNFSSSCAFMRSKIHIFFRSFVERGYNERVSWFS</sequence>
<gene>
    <name evidence="1" type="ORF">M9H77_03307</name>
</gene>
<evidence type="ECO:0000313" key="1">
    <source>
        <dbReference type="EMBL" id="KAI5682079.1"/>
    </source>
</evidence>
<name>A0ACC0CBB0_CATRO</name>
<evidence type="ECO:0000313" key="2">
    <source>
        <dbReference type="Proteomes" id="UP001060085"/>
    </source>
</evidence>
<accession>A0ACC0CBB0</accession>
<reference evidence="2" key="1">
    <citation type="journal article" date="2023" name="Nat. Plants">
        <title>Single-cell RNA sequencing provides a high-resolution roadmap for understanding the multicellular compartmentation of specialized metabolism.</title>
        <authorList>
            <person name="Sun S."/>
            <person name="Shen X."/>
            <person name="Li Y."/>
            <person name="Li Y."/>
            <person name="Wang S."/>
            <person name="Li R."/>
            <person name="Zhang H."/>
            <person name="Shen G."/>
            <person name="Guo B."/>
            <person name="Wei J."/>
            <person name="Xu J."/>
            <person name="St-Pierre B."/>
            <person name="Chen S."/>
            <person name="Sun C."/>
        </authorList>
    </citation>
    <scope>NUCLEOTIDE SEQUENCE [LARGE SCALE GENOMIC DNA]</scope>
</reference>
<keyword evidence="2" id="KW-1185">Reference proteome</keyword>
<dbReference type="EMBL" id="CM044701">
    <property type="protein sequence ID" value="KAI5682079.1"/>
    <property type="molecule type" value="Genomic_DNA"/>
</dbReference>
<dbReference type="Proteomes" id="UP001060085">
    <property type="component" value="Linkage Group LG01"/>
</dbReference>
<comment type="caution">
    <text evidence="1">The sequence shown here is derived from an EMBL/GenBank/DDBJ whole genome shotgun (WGS) entry which is preliminary data.</text>
</comment>
<proteinExistence type="predicted"/>
<organism evidence="1 2">
    <name type="scientific">Catharanthus roseus</name>
    <name type="common">Madagascar periwinkle</name>
    <name type="synonym">Vinca rosea</name>
    <dbReference type="NCBI Taxonomy" id="4058"/>
    <lineage>
        <taxon>Eukaryota</taxon>
        <taxon>Viridiplantae</taxon>
        <taxon>Streptophyta</taxon>
        <taxon>Embryophyta</taxon>
        <taxon>Tracheophyta</taxon>
        <taxon>Spermatophyta</taxon>
        <taxon>Magnoliopsida</taxon>
        <taxon>eudicotyledons</taxon>
        <taxon>Gunneridae</taxon>
        <taxon>Pentapetalae</taxon>
        <taxon>asterids</taxon>
        <taxon>lamiids</taxon>
        <taxon>Gentianales</taxon>
        <taxon>Apocynaceae</taxon>
        <taxon>Rauvolfioideae</taxon>
        <taxon>Vinceae</taxon>
        <taxon>Catharanthinae</taxon>
        <taxon>Catharanthus</taxon>
    </lineage>
</organism>
<protein>
    <submittedName>
        <fullName evidence="1">Uncharacterized protein</fullName>
    </submittedName>
</protein>